<dbReference type="Proteomes" id="UP001188597">
    <property type="component" value="Unassembled WGS sequence"/>
</dbReference>
<dbReference type="SUPFAM" id="SSF49764">
    <property type="entry name" value="HSP20-like chaperones"/>
    <property type="match status" value="1"/>
</dbReference>
<sequence>MNSLWSFNLHLSAHQIIGLGADQGRSLTTISKAAMETSPQAINSHIAVGSERENVPSGLMLTNNQRFLLYFIMGTYFAPDIVGEKPQKSILQRHAKDLPHYESDQLAGSHIRISELERVYYHVLRNADQSVIVKPPWLHKFFRGELPIPAQDPAVAYPKFNDLFPLHLHPHSEIKNRNHSIANVVFVNDPDISYIKQEDIERFKRLTRLSDLFLDRDATIMHPILEGKLLYDAAVEDTELNGALPARKSSCASKRAIPSSDCSEPEDLVQHSLVVKPVSSVPYNGTTPVSSLTHNCAPPFSCVFHSGTPPVNCSTDNAAPLTFSHMASFPTEVTNSPTEKFGPGMIYLPSFPTREEWSNIVAATKTGSALTGSAAMGQIGPVIGLLDIGECEDSYLFRVSLPGVKRDERDFSCEVESDGKVLIRGVTATGEKTVCRYSQVFEMKSQNLCPPGHFSISFKLPGPVDPQQFSGNFGTDGILEGIVMKDVHNRL</sequence>
<dbReference type="CDD" id="cd06464">
    <property type="entry name" value="ACD_sHsps-like"/>
    <property type="match status" value="1"/>
</dbReference>
<name>A0AA88UXQ6_9ASTE</name>
<dbReference type="GO" id="GO:0005634">
    <property type="term" value="C:nucleus"/>
    <property type="evidence" value="ECO:0007669"/>
    <property type="project" value="TreeGrafter"/>
</dbReference>
<keyword evidence="4" id="KW-1185">Reference proteome</keyword>
<dbReference type="Gene3D" id="2.60.40.790">
    <property type="match status" value="1"/>
</dbReference>
<comment type="similarity">
    <text evidence="1">Belongs to the small heat shock protein (HSP20) family.</text>
</comment>
<dbReference type="EMBL" id="JAVXUP010003987">
    <property type="protein sequence ID" value="KAK2997791.1"/>
    <property type="molecule type" value="Genomic_DNA"/>
</dbReference>
<proteinExistence type="inferred from homology"/>
<dbReference type="InterPro" id="IPR008978">
    <property type="entry name" value="HSP20-like_chaperone"/>
</dbReference>
<protein>
    <recommendedName>
        <fullName evidence="2">SHSP domain-containing protein</fullName>
    </recommendedName>
</protein>
<dbReference type="PROSITE" id="PS01031">
    <property type="entry name" value="SHSP"/>
    <property type="match status" value="1"/>
</dbReference>
<dbReference type="InterPro" id="IPR039321">
    <property type="entry name" value="IDM2/3-like"/>
</dbReference>
<accession>A0AA88UXQ6</accession>
<dbReference type="AlphaFoldDB" id="A0AA88UXQ6"/>
<dbReference type="FunFam" id="2.60.40.790:FF:000049">
    <property type="entry name" value="Increased DNA methylation 3"/>
    <property type="match status" value="1"/>
</dbReference>
<reference evidence="3" key="1">
    <citation type="submission" date="2022-12" db="EMBL/GenBank/DDBJ databases">
        <title>Draft genome assemblies for two species of Escallonia (Escalloniales).</title>
        <authorList>
            <person name="Chanderbali A."/>
            <person name="Dervinis C."/>
            <person name="Anghel I."/>
            <person name="Soltis D."/>
            <person name="Soltis P."/>
            <person name="Zapata F."/>
        </authorList>
    </citation>
    <scope>NUCLEOTIDE SEQUENCE</scope>
    <source>
        <strain evidence="3">UCBG64.0493</strain>
        <tissue evidence="3">Leaf</tissue>
    </source>
</reference>
<dbReference type="PANTHER" id="PTHR34661">
    <property type="entry name" value="INCREASED DNA METHYLATION 3"/>
    <property type="match status" value="1"/>
</dbReference>
<organism evidence="3 4">
    <name type="scientific">Escallonia herrerae</name>
    <dbReference type="NCBI Taxonomy" id="1293975"/>
    <lineage>
        <taxon>Eukaryota</taxon>
        <taxon>Viridiplantae</taxon>
        <taxon>Streptophyta</taxon>
        <taxon>Embryophyta</taxon>
        <taxon>Tracheophyta</taxon>
        <taxon>Spermatophyta</taxon>
        <taxon>Magnoliopsida</taxon>
        <taxon>eudicotyledons</taxon>
        <taxon>Gunneridae</taxon>
        <taxon>Pentapetalae</taxon>
        <taxon>asterids</taxon>
        <taxon>campanulids</taxon>
        <taxon>Escalloniales</taxon>
        <taxon>Escalloniaceae</taxon>
        <taxon>Escallonia</taxon>
    </lineage>
</organism>
<feature type="domain" description="SHSP" evidence="2">
    <location>
        <begin position="374"/>
        <end position="491"/>
    </location>
</feature>
<evidence type="ECO:0000256" key="1">
    <source>
        <dbReference type="PROSITE-ProRule" id="PRU00285"/>
    </source>
</evidence>
<dbReference type="PANTHER" id="PTHR34661:SF3">
    <property type="entry name" value="INCREASED DNA METHYLATION 2"/>
    <property type="match status" value="1"/>
</dbReference>
<evidence type="ECO:0000313" key="3">
    <source>
        <dbReference type="EMBL" id="KAK2997791.1"/>
    </source>
</evidence>
<gene>
    <name evidence="3" type="ORF">RJ639_025076</name>
</gene>
<dbReference type="InterPro" id="IPR002068">
    <property type="entry name" value="A-crystallin/Hsp20_dom"/>
</dbReference>
<evidence type="ECO:0000313" key="4">
    <source>
        <dbReference type="Proteomes" id="UP001188597"/>
    </source>
</evidence>
<comment type="caution">
    <text evidence="3">The sequence shown here is derived from an EMBL/GenBank/DDBJ whole genome shotgun (WGS) entry which is preliminary data.</text>
</comment>
<evidence type="ECO:0000259" key="2">
    <source>
        <dbReference type="PROSITE" id="PS01031"/>
    </source>
</evidence>